<accession>A0A2G9T775</accession>
<sequence length="93" mass="10590">EFTVRVPKKNVGENFPGLDMITELLNPQKKVSAQQLIEEIRNSDDDEEDEAEGNEYFVEQKVTDVQAKCSENSTDVCGYGFAWRRKGILGMFL</sequence>
<dbReference type="InterPro" id="IPR039742">
    <property type="entry name" value="Shq1"/>
</dbReference>
<gene>
    <name evidence="1" type="ORF">TELCIR_25432</name>
</gene>
<dbReference type="PANTHER" id="PTHR12967">
    <property type="entry name" value="PROTEIN SHQ1 HOMOLOG"/>
    <property type="match status" value="1"/>
</dbReference>
<dbReference type="PANTHER" id="PTHR12967:SF0">
    <property type="entry name" value="PROTEIN SHQ1 HOMOLOG"/>
    <property type="match status" value="1"/>
</dbReference>
<dbReference type="GO" id="GO:0005737">
    <property type="term" value="C:cytoplasm"/>
    <property type="evidence" value="ECO:0007669"/>
    <property type="project" value="TreeGrafter"/>
</dbReference>
<dbReference type="Gene3D" id="2.60.40.790">
    <property type="match status" value="1"/>
</dbReference>
<reference evidence="1 2" key="1">
    <citation type="submission" date="2015-09" db="EMBL/GenBank/DDBJ databases">
        <title>Draft genome of the parasitic nematode Teladorsagia circumcincta isolate WARC Sus (inbred).</title>
        <authorList>
            <person name="Mitreva M."/>
        </authorList>
    </citation>
    <scope>NUCLEOTIDE SEQUENCE [LARGE SCALE GENOMIC DNA]</scope>
    <source>
        <strain evidence="1 2">S</strain>
    </source>
</reference>
<dbReference type="GO" id="GO:0005654">
    <property type="term" value="C:nucleoplasm"/>
    <property type="evidence" value="ECO:0007669"/>
    <property type="project" value="TreeGrafter"/>
</dbReference>
<evidence type="ECO:0000313" key="2">
    <source>
        <dbReference type="Proteomes" id="UP000230423"/>
    </source>
</evidence>
<dbReference type="EMBL" id="KZ416497">
    <property type="protein sequence ID" value="PIO53240.1"/>
    <property type="molecule type" value="Genomic_DNA"/>
</dbReference>
<dbReference type="GO" id="GO:0000493">
    <property type="term" value="P:box H/ACA snoRNP assembly"/>
    <property type="evidence" value="ECO:0007669"/>
    <property type="project" value="InterPro"/>
</dbReference>
<protein>
    <submittedName>
        <fullName evidence="1">Uncharacterized protein</fullName>
    </submittedName>
</protein>
<dbReference type="AlphaFoldDB" id="A0A2G9T775"/>
<name>A0A2G9T775_TELCI</name>
<proteinExistence type="predicted"/>
<dbReference type="OrthoDB" id="73639at2759"/>
<organism evidence="1 2">
    <name type="scientific">Teladorsagia circumcincta</name>
    <name type="common">Brown stomach worm</name>
    <name type="synonym">Ostertagia circumcincta</name>
    <dbReference type="NCBI Taxonomy" id="45464"/>
    <lineage>
        <taxon>Eukaryota</taxon>
        <taxon>Metazoa</taxon>
        <taxon>Ecdysozoa</taxon>
        <taxon>Nematoda</taxon>
        <taxon>Chromadorea</taxon>
        <taxon>Rhabditida</taxon>
        <taxon>Rhabditina</taxon>
        <taxon>Rhabditomorpha</taxon>
        <taxon>Strongyloidea</taxon>
        <taxon>Trichostrongylidae</taxon>
        <taxon>Teladorsagia</taxon>
    </lineage>
</organism>
<feature type="non-terminal residue" evidence="1">
    <location>
        <position position="1"/>
    </location>
</feature>
<feature type="non-terminal residue" evidence="1">
    <location>
        <position position="93"/>
    </location>
</feature>
<keyword evidence="2" id="KW-1185">Reference proteome</keyword>
<dbReference type="Proteomes" id="UP000230423">
    <property type="component" value="Unassembled WGS sequence"/>
</dbReference>
<dbReference type="GO" id="GO:0051082">
    <property type="term" value="F:unfolded protein binding"/>
    <property type="evidence" value="ECO:0007669"/>
    <property type="project" value="TreeGrafter"/>
</dbReference>
<evidence type="ECO:0000313" key="1">
    <source>
        <dbReference type="EMBL" id="PIO53240.1"/>
    </source>
</evidence>
<dbReference type="InterPro" id="IPR008978">
    <property type="entry name" value="HSP20-like_chaperone"/>
</dbReference>